<dbReference type="CDD" id="cd08459">
    <property type="entry name" value="PBP2_DntR_NahR_LinR_like"/>
    <property type="match status" value="1"/>
</dbReference>
<dbReference type="PANTHER" id="PTHR30118">
    <property type="entry name" value="HTH-TYPE TRANSCRIPTIONAL REGULATOR LEUO-RELATED"/>
    <property type="match status" value="1"/>
</dbReference>
<comment type="similarity">
    <text evidence="1">Belongs to the LysR transcriptional regulatory family.</text>
</comment>
<dbReference type="Pfam" id="PF00126">
    <property type="entry name" value="HTH_1"/>
    <property type="match status" value="1"/>
</dbReference>
<dbReference type="SUPFAM" id="SSF53850">
    <property type="entry name" value="Periplasmic binding protein-like II"/>
    <property type="match status" value="1"/>
</dbReference>
<dbReference type="Proteomes" id="UP000010729">
    <property type="component" value="Unassembled WGS sequence"/>
</dbReference>
<dbReference type="PROSITE" id="PS50931">
    <property type="entry name" value="HTH_LYSR"/>
    <property type="match status" value="1"/>
</dbReference>
<dbReference type="OrthoDB" id="8717159at2"/>
<dbReference type="RefSeq" id="WP_005269741.1">
    <property type="nucleotide sequence ID" value="NZ_ANPE02000154.1"/>
</dbReference>
<evidence type="ECO:0000313" key="7">
    <source>
        <dbReference type="Proteomes" id="UP000010729"/>
    </source>
</evidence>
<dbReference type="Gene3D" id="3.40.190.10">
    <property type="entry name" value="Periplasmic binding protein-like II"/>
    <property type="match status" value="2"/>
</dbReference>
<dbReference type="InterPro" id="IPR050389">
    <property type="entry name" value="LysR-type_TF"/>
</dbReference>
<dbReference type="SUPFAM" id="SSF46785">
    <property type="entry name" value="Winged helix' DNA-binding domain"/>
    <property type="match status" value="1"/>
</dbReference>
<evidence type="ECO:0000256" key="1">
    <source>
        <dbReference type="ARBA" id="ARBA00009437"/>
    </source>
</evidence>
<evidence type="ECO:0000313" key="6">
    <source>
        <dbReference type="EMBL" id="EMY33800.1"/>
    </source>
</evidence>
<evidence type="ECO:0000256" key="3">
    <source>
        <dbReference type="ARBA" id="ARBA00023125"/>
    </source>
</evidence>
<evidence type="ECO:0000259" key="5">
    <source>
        <dbReference type="PROSITE" id="PS50931"/>
    </source>
</evidence>
<organism evidence="6 7">
    <name type="scientific">Arthrobacter crystallopoietes BAB-32</name>
    <dbReference type="NCBI Taxonomy" id="1246476"/>
    <lineage>
        <taxon>Bacteria</taxon>
        <taxon>Bacillati</taxon>
        <taxon>Actinomycetota</taxon>
        <taxon>Actinomycetes</taxon>
        <taxon>Micrococcales</taxon>
        <taxon>Micrococcaceae</taxon>
        <taxon>Crystallibacter</taxon>
    </lineage>
</organism>
<dbReference type="Pfam" id="PF03466">
    <property type="entry name" value="LysR_substrate"/>
    <property type="match status" value="1"/>
</dbReference>
<keyword evidence="3" id="KW-0238">DNA-binding</keyword>
<feature type="domain" description="HTH lysR-type" evidence="5">
    <location>
        <begin position="1"/>
        <end position="58"/>
    </location>
</feature>
<keyword evidence="2" id="KW-0805">Transcription regulation</keyword>
<dbReference type="EMBL" id="ANPE02000154">
    <property type="protein sequence ID" value="EMY33800.1"/>
    <property type="molecule type" value="Genomic_DNA"/>
</dbReference>
<dbReference type="GO" id="GO:0003700">
    <property type="term" value="F:DNA-binding transcription factor activity"/>
    <property type="evidence" value="ECO:0007669"/>
    <property type="project" value="InterPro"/>
</dbReference>
<keyword evidence="7" id="KW-1185">Reference proteome</keyword>
<name>N1UXQ1_9MICC</name>
<keyword evidence="4" id="KW-0804">Transcription</keyword>
<accession>N1UXQ1</accession>
<protein>
    <submittedName>
        <fullName evidence="6">LysR family transcriptional regulator</fullName>
    </submittedName>
</protein>
<dbReference type="Gene3D" id="1.10.10.10">
    <property type="entry name" value="Winged helix-like DNA-binding domain superfamily/Winged helix DNA-binding domain"/>
    <property type="match status" value="1"/>
</dbReference>
<evidence type="ECO:0000256" key="2">
    <source>
        <dbReference type="ARBA" id="ARBA00023015"/>
    </source>
</evidence>
<dbReference type="GO" id="GO:0003677">
    <property type="term" value="F:DNA binding"/>
    <property type="evidence" value="ECO:0007669"/>
    <property type="project" value="UniProtKB-KW"/>
</dbReference>
<dbReference type="InterPro" id="IPR000847">
    <property type="entry name" value="LysR_HTH_N"/>
</dbReference>
<reference evidence="6 7" key="1">
    <citation type="journal article" date="2013" name="Genome Announc.">
        <title>Draft Genome Sequence of Arthrobacter crystallopoietes Strain BAB-32, Revealing Genes for Bioremediation.</title>
        <authorList>
            <person name="Joshi M.N."/>
            <person name="Pandit A.S."/>
            <person name="Sharma A."/>
            <person name="Pandya R.V."/>
            <person name="Desai S.M."/>
            <person name="Saxena A.K."/>
            <person name="Bagatharia S.B."/>
        </authorList>
    </citation>
    <scope>NUCLEOTIDE SEQUENCE [LARGE SCALE GENOMIC DNA]</scope>
    <source>
        <strain evidence="6 7">BAB-32</strain>
    </source>
</reference>
<dbReference type="PANTHER" id="PTHR30118:SF15">
    <property type="entry name" value="TRANSCRIPTIONAL REGULATORY PROTEIN"/>
    <property type="match status" value="1"/>
</dbReference>
<dbReference type="InterPro" id="IPR036390">
    <property type="entry name" value="WH_DNA-bd_sf"/>
</dbReference>
<gene>
    <name evidence="6" type="ORF">D477_013100</name>
</gene>
<dbReference type="InterPro" id="IPR005119">
    <property type="entry name" value="LysR_subst-bd"/>
</dbReference>
<dbReference type="PRINTS" id="PR00039">
    <property type="entry name" value="HTHLYSR"/>
</dbReference>
<dbReference type="AlphaFoldDB" id="N1UXQ1"/>
<proteinExistence type="inferred from homology"/>
<evidence type="ECO:0000256" key="4">
    <source>
        <dbReference type="ARBA" id="ARBA00023163"/>
    </source>
</evidence>
<dbReference type="InterPro" id="IPR036388">
    <property type="entry name" value="WH-like_DNA-bd_sf"/>
</dbReference>
<sequence length="293" mass="32324">MDLNLLRTFISVYETGSLTSTARAMFVTQPSVSHAVARLRQELADELFVRGGGRMEPTPVARSLYPEFKEAVARIDAAVDSTKSFDPATSARRFRLCLSDLGELGFLPQILHRVSDVAPLVEIEVVPMEISLLAEWLAKGTVDAAIASSPLEADFGSTLLKTEKYVCLLREDFRLRGQEMTLEEFTAAGHAIVARSTGHLLAENTIEELGIVRRSAVVVHHFAVLPHIVSECNLLAVVPESMARGWLEQWPLKVAELPFAVPPLDVMLHRGAVGRQSPALQWFHRTLLEALLP</sequence>
<comment type="caution">
    <text evidence="6">The sequence shown here is derived from an EMBL/GenBank/DDBJ whole genome shotgun (WGS) entry which is preliminary data.</text>
</comment>